<reference evidence="2" key="2">
    <citation type="submission" date="2014-03" db="EMBL/GenBank/DDBJ databases">
        <title>The Genome Annotation of Fusarium oxysporum Cotton.</title>
        <authorList>
            <consortium name="The Broad Institute Genomics Platform"/>
            <person name="Ma L.-J."/>
            <person name="Corby-Kistler H."/>
            <person name="Broz K."/>
            <person name="Gale L.R."/>
            <person name="Jonkers W."/>
            <person name="O'Donnell K."/>
            <person name="Ploetz R."/>
            <person name="Steinberg C."/>
            <person name="Schwartz D.C."/>
            <person name="VanEtten H."/>
            <person name="Zhou S."/>
            <person name="Young S.K."/>
            <person name="Zeng Q."/>
            <person name="Gargeya S."/>
            <person name="Fitzgerald M."/>
            <person name="Abouelleil A."/>
            <person name="Alvarado L."/>
            <person name="Chapman S.B."/>
            <person name="Gainer-Dewar J."/>
            <person name="Goldberg J."/>
            <person name="Griggs A."/>
            <person name="Gujja S."/>
            <person name="Hansen M."/>
            <person name="Howarth C."/>
            <person name="Imamovic A."/>
            <person name="Ireland A."/>
            <person name="Larimer J."/>
            <person name="McCowan C."/>
            <person name="Murphy C."/>
            <person name="Pearson M."/>
            <person name="Poon T.W."/>
            <person name="Priest M."/>
            <person name="Roberts A."/>
            <person name="Saif S."/>
            <person name="Shea T."/>
            <person name="Sykes S."/>
            <person name="Wortman J."/>
            <person name="Nusbaum C."/>
            <person name="Birren B."/>
        </authorList>
    </citation>
    <scope>NUCLEOTIDE SEQUENCE</scope>
    <source>
        <strain evidence="2">25433</strain>
    </source>
</reference>
<proteinExistence type="predicted"/>
<keyword evidence="1" id="KW-0732">Signal</keyword>
<sequence>MKISSVVLIPTIGIALAIPPSNPPDIDHQPELGAELSHNTNLELAVGHMVHVSGQAPGAHVEARDVRRTLQVLWTITLSATQDVIMRALIELVDDRVTLVPEMRGMGVEVANIARQRDGQVAFEVNCDRRWGNCAARFVYNYITGQMVAFIREGARDSRNRELPVDNTYCLTR</sequence>
<dbReference type="HOGENOM" id="CLU_1525030_0_0_1"/>
<organism evidence="2">
    <name type="scientific">Fusarium oxysporum f. sp. vasinfectum 25433</name>
    <dbReference type="NCBI Taxonomy" id="1089449"/>
    <lineage>
        <taxon>Eukaryota</taxon>
        <taxon>Fungi</taxon>
        <taxon>Dikarya</taxon>
        <taxon>Ascomycota</taxon>
        <taxon>Pezizomycotina</taxon>
        <taxon>Sordariomycetes</taxon>
        <taxon>Hypocreomycetidae</taxon>
        <taxon>Hypocreales</taxon>
        <taxon>Nectriaceae</taxon>
        <taxon>Fusarium</taxon>
        <taxon>Fusarium oxysporum species complex</taxon>
    </lineage>
</organism>
<feature type="signal peptide" evidence="1">
    <location>
        <begin position="1"/>
        <end position="17"/>
    </location>
</feature>
<feature type="chain" id="PRO_5004941214" evidence="1">
    <location>
        <begin position="18"/>
        <end position="173"/>
    </location>
</feature>
<evidence type="ECO:0000313" key="2">
    <source>
        <dbReference type="EMBL" id="EXM12728.1"/>
    </source>
</evidence>
<protein>
    <submittedName>
        <fullName evidence="2">Uncharacterized protein</fullName>
    </submittedName>
</protein>
<reference evidence="2" key="1">
    <citation type="submission" date="2011-11" db="EMBL/GenBank/DDBJ databases">
        <title>The Genome Sequence of Fusarium oxysporum Cotton.</title>
        <authorList>
            <consortium name="The Broad Institute Genome Sequencing Platform"/>
            <person name="Ma L.-J."/>
            <person name="Gale L.R."/>
            <person name="Schwartz D.C."/>
            <person name="Zhou S."/>
            <person name="Corby-Kistler H."/>
            <person name="Young S.K."/>
            <person name="Zeng Q."/>
            <person name="Gargeya S."/>
            <person name="Fitzgerald M."/>
            <person name="Haas B."/>
            <person name="Abouelleil A."/>
            <person name="Alvarado L."/>
            <person name="Arachchi H.M."/>
            <person name="Berlin A."/>
            <person name="Brown A."/>
            <person name="Chapman S.B."/>
            <person name="Chen Z."/>
            <person name="Dunbar C."/>
            <person name="Freedman E."/>
            <person name="Gearin G."/>
            <person name="Goldberg J."/>
            <person name="Griggs A."/>
            <person name="Gujja S."/>
            <person name="Heiman D."/>
            <person name="Howarth C."/>
            <person name="Larson L."/>
            <person name="Lui A."/>
            <person name="MacDonald P.J.P."/>
            <person name="Montmayeur A."/>
            <person name="Murphy C."/>
            <person name="Neiman D."/>
            <person name="Pearson M."/>
            <person name="Priest M."/>
            <person name="Roberts A."/>
            <person name="Saif S."/>
            <person name="Shea T."/>
            <person name="Shenoy N."/>
            <person name="Sisk P."/>
            <person name="Stolte C."/>
            <person name="Sykes S."/>
            <person name="Wortman J."/>
            <person name="Nusbaum C."/>
            <person name="Birren B."/>
        </authorList>
    </citation>
    <scope>NUCLEOTIDE SEQUENCE [LARGE SCALE GENOMIC DNA]</scope>
    <source>
        <strain evidence="2">25433</strain>
    </source>
</reference>
<evidence type="ECO:0000256" key="1">
    <source>
        <dbReference type="SAM" id="SignalP"/>
    </source>
</evidence>
<dbReference type="Proteomes" id="UP000030701">
    <property type="component" value="Unassembled WGS sequence"/>
</dbReference>
<gene>
    <name evidence="2" type="ORF">FOTG_18791</name>
</gene>
<name>X0KGU9_FUSOX</name>
<dbReference type="AlphaFoldDB" id="X0KGU9"/>
<accession>X0KGU9</accession>
<dbReference type="EMBL" id="KK035403">
    <property type="protein sequence ID" value="EXM12728.1"/>
    <property type="molecule type" value="Genomic_DNA"/>
</dbReference>